<dbReference type="SUPFAM" id="SSF55961">
    <property type="entry name" value="Bet v1-like"/>
    <property type="match status" value="1"/>
</dbReference>
<evidence type="ECO:0000313" key="2">
    <source>
        <dbReference type="EMBL" id="CEM01570.1"/>
    </source>
</evidence>
<dbReference type="VEuPathDB" id="CryptoDB:Vbra_13200"/>
<dbReference type="PhylomeDB" id="A0A0G4ESG5"/>
<dbReference type="InParanoid" id="A0A0G4ESG5"/>
<name>A0A0G4ESG5_VITBC</name>
<dbReference type="EMBL" id="CDMY01000305">
    <property type="protein sequence ID" value="CEM01570.1"/>
    <property type="molecule type" value="Genomic_DNA"/>
</dbReference>
<organism evidence="2 3">
    <name type="scientific">Vitrella brassicaformis (strain CCMP3155)</name>
    <dbReference type="NCBI Taxonomy" id="1169540"/>
    <lineage>
        <taxon>Eukaryota</taxon>
        <taxon>Sar</taxon>
        <taxon>Alveolata</taxon>
        <taxon>Colpodellida</taxon>
        <taxon>Vitrellaceae</taxon>
        <taxon>Vitrella</taxon>
    </lineage>
</organism>
<dbReference type="Gene3D" id="3.30.530.20">
    <property type="match status" value="1"/>
</dbReference>
<accession>A0A0G4ESG5</accession>
<evidence type="ECO:0000256" key="1">
    <source>
        <dbReference type="SAM" id="MobiDB-lite"/>
    </source>
</evidence>
<protein>
    <recommendedName>
        <fullName evidence="4">START domain-containing protein</fullName>
    </recommendedName>
</protein>
<evidence type="ECO:0008006" key="4">
    <source>
        <dbReference type="Google" id="ProtNLM"/>
    </source>
</evidence>
<dbReference type="Proteomes" id="UP000041254">
    <property type="component" value="Unassembled WGS sequence"/>
</dbReference>
<feature type="region of interest" description="Disordered" evidence="1">
    <location>
        <begin position="243"/>
        <end position="262"/>
    </location>
</feature>
<evidence type="ECO:0000313" key="3">
    <source>
        <dbReference type="Proteomes" id="UP000041254"/>
    </source>
</evidence>
<reference evidence="2 3" key="1">
    <citation type="submission" date="2014-11" db="EMBL/GenBank/DDBJ databases">
        <authorList>
            <person name="Zhu J."/>
            <person name="Qi W."/>
            <person name="Song R."/>
        </authorList>
    </citation>
    <scope>NUCLEOTIDE SEQUENCE [LARGE SCALE GENOMIC DNA]</scope>
</reference>
<keyword evidence="3" id="KW-1185">Reference proteome</keyword>
<dbReference type="AlphaFoldDB" id="A0A0G4ESG5"/>
<sequence length="357" mass="38989">MRNICRRTADSYLDRAEALYDSAAFVYNGTIDGIRTERLTVPGHPPVFRGSIDIPLSTGVTFTDAFQYLKDLERRCEFDAMCEDSVFLHRYEGESIMSYQSFRGMYGLDGREFYLIGFERWPSADHVVLAGGSPNAAAPHPLPSFTPTSKPTLRALTSTMERLKAARTRNSRAALKRHHTGHIYLASYDIELDERAGVLRLRALSQTDLGRLPQWIQNMVTTKHVTSLRRIAENLTAIAATARRGEGETEPDGLPTDASCSPSSDVEVMSTCTWMALASTAVASSDATAVSDGDGLSPIHNRGEGARADGAFCWDDEGLATEAEGSLAQQVHCLCAPALMDGRSCVGGLWREGEGRC</sequence>
<proteinExistence type="predicted"/>
<dbReference type="InterPro" id="IPR023393">
    <property type="entry name" value="START-like_dom_sf"/>
</dbReference>
<gene>
    <name evidence="2" type="ORF">Vbra_13200</name>
</gene>
<dbReference type="OrthoDB" id="339297at2759"/>